<protein>
    <submittedName>
        <fullName evidence="7">Unannotated protein</fullName>
    </submittedName>
</protein>
<evidence type="ECO:0000256" key="6">
    <source>
        <dbReference type="SAM" id="Phobius"/>
    </source>
</evidence>
<feature type="transmembrane region" description="Helical" evidence="6">
    <location>
        <begin position="81"/>
        <end position="99"/>
    </location>
</feature>
<dbReference type="GO" id="GO:0005886">
    <property type="term" value="C:plasma membrane"/>
    <property type="evidence" value="ECO:0007669"/>
    <property type="project" value="UniProtKB-SubCell"/>
</dbReference>
<keyword evidence="5 6" id="KW-0472">Membrane</keyword>
<evidence type="ECO:0000256" key="4">
    <source>
        <dbReference type="ARBA" id="ARBA00022989"/>
    </source>
</evidence>
<dbReference type="InterPro" id="IPR023171">
    <property type="entry name" value="Na/H_antiporter_dom_sf"/>
</dbReference>
<feature type="transmembrane region" description="Helical" evidence="6">
    <location>
        <begin position="111"/>
        <end position="136"/>
    </location>
</feature>
<dbReference type="HAMAP" id="MF_01844">
    <property type="entry name" value="NhaA"/>
    <property type="match status" value="1"/>
</dbReference>
<name>A0A6J6P538_9ZZZZ</name>
<dbReference type="EMBL" id="CAEZXK010000046">
    <property type="protein sequence ID" value="CAB4693999.1"/>
    <property type="molecule type" value="Genomic_DNA"/>
</dbReference>
<evidence type="ECO:0000256" key="5">
    <source>
        <dbReference type="ARBA" id="ARBA00023136"/>
    </source>
</evidence>
<keyword evidence="3 6" id="KW-0812">Transmembrane</keyword>
<feature type="transmembrane region" description="Helical" evidence="6">
    <location>
        <begin position="35"/>
        <end position="54"/>
    </location>
</feature>
<proteinExistence type="inferred from homology"/>
<keyword evidence="2" id="KW-1003">Cell membrane</keyword>
<dbReference type="GO" id="GO:0006885">
    <property type="term" value="P:regulation of pH"/>
    <property type="evidence" value="ECO:0007669"/>
    <property type="project" value="InterPro"/>
</dbReference>
<organism evidence="7">
    <name type="scientific">freshwater metagenome</name>
    <dbReference type="NCBI Taxonomy" id="449393"/>
    <lineage>
        <taxon>unclassified sequences</taxon>
        <taxon>metagenomes</taxon>
        <taxon>ecological metagenomes</taxon>
    </lineage>
</organism>
<dbReference type="Pfam" id="PF06965">
    <property type="entry name" value="Na_H_antiport_1"/>
    <property type="match status" value="1"/>
</dbReference>
<evidence type="ECO:0000256" key="3">
    <source>
        <dbReference type="ARBA" id="ARBA00022692"/>
    </source>
</evidence>
<feature type="transmembrane region" description="Helical" evidence="6">
    <location>
        <begin position="270"/>
        <end position="288"/>
    </location>
</feature>
<dbReference type="NCBIfam" id="TIGR00773">
    <property type="entry name" value="NhaA"/>
    <property type="match status" value="1"/>
</dbReference>
<keyword evidence="4 6" id="KW-1133">Transmembrane helix</keyword>
<reference evidence="7" key="1">
    <citation type="submission" date="2020-05" db="EMBL/GenBank/DDBJ databases">
        <authorList>
            <person name="Chiriac C."/>
            <person name="Salcher M."/>
            <person name="Ghai R."/>
            <person name="Kavagutti S V."/>
        </authorList>
    </citation>
    <scope>NUCLEOTIDE SEQUENCE</scope>
</reference>
<feature type="transmembrane region" description="Helical" evidence="6">
    <location>
        <begin position="173"/>
        <end position="193"/>
    </location>
</feature>
<feature type="transmembrane region" description="Helical" evidence="6">
    <location>
        <begin position="370"/>
        <end position="392"/>
    </location>
</feature>
<feature type="transmembrane region" description="Helical" evidence="6">
    <location>
        <begin position="242"/>
        <end position="258"/>
    </location>
</feature>
<feature type="transmembrane region" description="Helical" evidence="6">
    <location>
        <begin position="336"/>
        <end position="358"/>
    </location>
</feature>
<feature type="transmembrane region" description="Helical" evidence="6">
    <location>
        <begin position="199"/>
        <end position="215"/>
    </location>
</feature>
<accession>A0A6J6P538</accession>
<evidence type="ECO:0000313" key="7">
    <source>
        <dbReference type="EMBL" id="CAB4693999.1"/>
    </source>
</evidence>
<gene>
    <name evidence="7" type="ORF">UFOPK2370_01138</name>
</gene>
<evidence type="ECO:0000256" key="2">
    <source>
        <dbReference type="ARBA" id="ARBA00022475"/>
    </source>
</evidence>
<evidence type="ECO:0000256" key="1">
    <source>
        <dbReference type="ARBA" id="ARBA00004429"/>
    </source>
</evidence>
<dbReference type="AlphaFoldDB" id="A0A6J6P538"/>
<sequence length="402" mass="42572">MNSPILESMARKFRTFASISKGQSKWLGNALRNETTGGVLLLAAALFAIIWANIDYSSYSQIKDIKVGPSELNLELSLGKWAADGLLAIFFFVAGLELKHELTHGSLRDRSIAAVPIAAAIGGMVVPALIFTAFNFNQPSSAGWGIPMATDIAFALAVLAVAGRALPIELRAFLLTLAVVDDLGAILVIAVFYTASLKLLALLAAIGALVLFAILQKRNVKGWFIYLPLAALIWYLVHESGIHATVAGVAMGLLMNLKQSDRAMQTIHPISAGFAVPVFAFFTAGVFIEGVSITDVTSSPVALGIIVGLVIGKPIGVVGVAWLMSRFTKATLTAQLNWWDIAAIGSLSGVGFTVSLLINELAFKQNEQLASMGTLAVLIASTMAAVLAVIALQVRKKARARN</sequence>
<dbReference type="GO" id="GO:0015385">
    <property type="term" value="F:sodium:proton antiporter activity"/>
    <property type="evidence" value="ECO:0007669"/>
    <property type="project" value="TreeGrafter"/>
</dbReference>
<dbReference type="Gene3D" id="1.20.1530.10">
    <property type="entry name" value="Na+/H+ antiporter like domain"/>
    <property type="match status" value="1"/>
</dbReference>
<dbReference type="InterPro" id="IPR004670">
    <property type="entry name" value="NhaA"/>
</dbReference>
<feature type="transmembrane region" description="Helical" evidence="6">
    <location>
        <begin position="142"/>
        <end position="161"/>
    </location>
</feature>
<feature type="transmembrane region" description="Helical" evidence="6">
    <location>
        <begin position="300"/>
        <end position="324"/>
    </location>
</feature>
<dbReference type="PANTHER" id="PTHR30341:SF0">
    <property type="entry name" value="NA(+)_H(+) ANTIPORTER NHAA"/>
    <property type="match status" value="1"/>
</dbReference>
<dbReference type="PANTHER" id="PTHR30341">
    <property type="entry name" value="SODIUM ION/PROTON ANTIPORTER NHAA-RELATED"/>
    <property type="match status" value="1"/>
</dbReference>
<comment type="subcellular location">
    <subcellularLocation>
        <location evidence="1">Cell inner membrane</location>
        <topology evidence="1">Multi-pass membrane protein</topology>
    </subcellularLocation>
</comment>